<evidence type="ECO:0000313" key="8">
    <source>
        <dbReference type="EMBL" id="OSI24330.1"/>
    </source>
</evidence>
<dbReference type="PANTHER" id="PTHR30471:SF3">
    <property type="entry name" value="UPF0758 PROTEIN YEES-RELATED"/>
    <property type="match status" value="1"/>
</dbReference>
<organism evidence="8 9">
    <name type="scientific">Neisseria dumasiana</name>
    <dbReference type="NCBI Taxonomy" id="1931275"/>
    <lineage>
        <taxon>Bacteria</taxon>
        <taxon>Pseudomonadati</taxon>
        <taxon>Pseudomonadota</taxon>
        <taxon>Betaproteobacteria</taxon>
        <taxon>Neisseriales</taxon>
        <taxon>Neisseriaceae</taxon>
        <taxon>Neisseria</taxon>
    </lineage>
</organism>
<evidence type="ECO:0000259" key="7">
    <source>
        <dbReference type="PROSITE" id="PS50249"/>
    </source>
</evidence>
<dbReference type="GO" id="GO:0046872">
    <property type="term" value="F:metal ion binding"/>
    <property type="evidence" value="ECO:0007669"/>
    <property type="project" value="UniProtKB-KW"/>
</dbReference>
<keyword evidence="2" id="KW-0479">Metal-binding</keyword>
<reference evidence="9" key="1">
    <citation type="submission" date="2017-01" db="EMBL/GenBank/DDBJ databases">
        <authorList>
            <person name="Mah S.A."/>
            <person name="Swanson W.J."/>
            <person name="Moy G.W."/>
            <person name="Vacquier V.D."/>
        </authorList>
    </citation>
    <scope>NUCLEOTIDE SEQUENCE [LARGE SCALE GENOMIC DNA]</scope>
    <source>
        <strain evidence="9">124861</strain>
    </source>
</reference>
<dbReference type="GO" id="GO:0006508">
    <property type="term" value="P:proteolysis"/>
    <property type="evidence" value="ECO:0007669"/>
    <property type="project" value="UniProtKB-KW"/>
</dbReference>
<dbReference type="InterPro" id="IPR037518">
    <property type="entry name" value="MPN"/>
</dbReference>
<dbReference type="GO" id="GO:0008237">
    <property type="term" value="F:metallopeptidase activity"/>
    <property type="evidence" value="ECO:0007669"/>
    <property type="project" value="UniProtKB-KW"/>
</dbReference>
<keyword evidence="3" id="KW-0378">Hydrolase</keyword>
<dbReference type="Pfam" id="PF20582">
    <property type="entry name" value="UPF0758_N"/>
    <property type="match status" value="1"/>
</dbReference>
<dbReference type="OrthoDB" id="9804482at2"/>
<dbReference type="InterPro" id="IPR010994">
    <property type="entry name" value="RuvA_2-like"/>
</dbReference>
<evidence type="ECO:0000256" key="4">
    <source>
        <dbReference type="ARBA" id="ARBA00022833"/>
    </source>
</evidence>
<comment type="similarity">
    <text evidence="6">Belongs to the UPF0758 family.</text>
</comment>
<dbReference type="InterPro" id="IPR001405">
    <property type="entry name" value="UPF0758"/>
</dbReference>
<keyword evidence="1" id="KW-0645">Protease</keyword>
<protein>
    <recommendedName>
        <fullName evidence="7">MPN domain-containing protein</fullName>
    </recommendedName>
</protein>
<keyword evidence="5" id="KW-0482">Metalloprotease</keyword>
<dbReference type="SUPFAM" id="SSF47781">
    <property type="entry name" value="RuvA domain 2-like"/>
    <property type="match status" value="1"/>
</dbReference>
<evidence type="ECO:0000256" key="3">
    <source>
        <dbReference type="ARBA" id="ARBA00022801"/>
    </source>
</evidence>
<evidence type="ECO:0000256" key="5">
    <source>
        <dbReference type="ARBA" id="ARBA00023049"/>
    </source>
</evidence>
<dbReference type="PROSITE" id="PS50249">
    <property type="entry name" value="MPN"/>
    <property type="match status" value="1"/>
</dbReference>
<accession>A0A1X3DKY6</accession>
<dbReference type="RefSeq" id="WP_085358286.1">
    <property type="nucleotide sequence ID" value="NZ_MTAB01000004.1"/>
</dbReference>
<evidence type="ECO:0000256" key="1">
    <source>
        <dbReference type="ARBA" id="ARBA00022670"/>
    </source>
</evidence>
<evidence type="ECO:0000256" key="2">
    <source>
        <dbReference type="ARBA" id="ARBA00022723"/>
    </source>
</evidence>
<evidence type="ECO:0000256" key="6">
    <source>
        <dbReference type="RuleBase" id="RU003797"/>
    </source>
</evidence>
<dbReference type="NCBIfam" id="NF000642">
    <property type="entry name" value="PRK00024.1"/>
    <property type="match status" value="1"/>
</dbReference>
<dbReference type="STRING" id="1931275.BV914_06525"/>
<dbReference type="InterPro" id="IPR025657">
    <property type="entry name" value="RadC_JAB"/>
</dbReference>
<name>A0A1X3DKY6_9NEIS</name>
<dbReference type="Proteomes" id="UP000193303">
    <property type="component" value="Unassembled WGS sequence"/>
</dbReference>
<sequence>MSIKQWPEGERPREKLLERGAGALSDAELLAVLLRVGTRGMSAVDLARHLLNEFGSLGRLMSADVKALSAHKGMGLASYTQFAVVREIGRRILGEELRETAVLNNPRDVADFLRLHLAHERVEVSLALLLNQQNQLIALHELSRGTVAENTVYTREIVKLALDEYASSIIIAHNHPGGSPDPSDADIAFTHRLAQALDLVDITLLDHFIVTARRVTSLHERGLMRSV</sequence>
<comment type="caution">
    <text evidence="8">The sequence shown here is derived from an EMBL/GenBank/DDBJ whole genome shotgun (WGS) entry which is preliminary data.</text>
</comment>
<feature type="domain" description="MPN" evidence="7">
    <location>
        <begin position="102"/>
        <end position="224"/>
    </location>
</feature>
<dbReference type="Gene3D" id="3.40.140.10">
    <property type="entry name" value="Cytidine Deaminase, domain 2"/>
    <property type="match status" value="1"/>
</dbReference>
<dbReference type="PANTHER" id="PTHR30471">
    <property type="entry name" value="DNA REPAIR PROTEIN RADC"/>
    <property type="match status" value="1"/>
</dbReference>
<dbReference type="AlphaFoldDB" id="A0A1X3DKY6"/>
<dbReference type="NCBIfam" id="TIGR00608">
    <property type="entry name" value="radc"/>
    <property type="match status" value="1"/>
</dbReference>
<gene>
    <name evidence="8" type="ORF">BV912_02760</name>
</gene>
<evidence type="ECO:0000313" key="9">
    <source>
        <dbReference type="Proteomes" id="UP000193303"/>
    </source>
</evidence>
<dbReference type="Pfam" id="PF04002">
    <property type="entry name" value="RadC"/>
    <property type="match status" value="1"/>
</dbReference>
<dbReference type="SUPFAM" id="SSF102712">
    <property type="entry name" value="JAB1/MPN domain"/>
    <property type="match status" value="1"/>
</dbReference>
<dbReference type="InterPro" id="IPR046778">
    <property type="entry name" value="UPF0758_N"/>
</dbReference>
<dbReference type="EMBL" id="MTAB01000004">
    <property type="protein sequence ID" value="OSI24330.1"/>
    <property type="molecule type" value="Genomic_DNA"/>
</dbReference>
<keyword evidence="4" id="KW-0862">Zinc</keyword>
<proteinExistence type="inferred from homology"/>
<dbReference type="CDD" id="cd08071">
    <property type="entry name" value="MPN_DUF2466"/>
    <property type="match status" value="1"/>
</dbReference>